<dbReference type="CDD" id="cd22157">
    <property type="entry name" value="F-box_AtFBW1-like"/>
    <property type="match status" value="1"/>
</dbReference>
<comment type="caution">
    <text evidence="2">The sequence shown here is derived from an EMBL/GenBank/DDBJ whole genome shotgun (WGS) entry which is preliminary data.</text>
</comment>
<feature type="domain" description="F-box" evidence="1">
    <location>
        <begin position="4"/>
        <end position="49"/>
    </location>
</feature>
<dbReference type="SMART" id="SM00256">
    <property type="entry name" value="FBOX"/>
    <property type="match status" value="1"/>
</dbReference>
<evidence type="ECO:0000313" key="2">
    <source>
        <dbReference type="EMBL" id="KAG7598844.1"/>
    </source>
</evidence>
<dbReference type="PANTHER" id="PTHR31111">
    <property type="entry name" value="BNAA05G37150D PROTEIN-RELATED"/>
    <property type="match status" value="1"/>
</dbReference>
<evidence type="ECO:0000313" key="3">
    <source>
        <dbReference type="Proteomes" id="UP000694251"/>
    </source>
</evidence>
<protein>
    <submittedName>
        <fullName evidence="2">F-box associated domain type 3</fullName>
    </submittedName>
</protein>
<name>A0A8T2CPM2_ARASU</name>
<keyword evidence="3" id="KW-1185">Reference proteome</keyword>
<dbReference type="PROSITE" id="PS50181">
    <property type="entry name" value="FBOX"/>
    <property type="match status" value="1"/>
</dbReference>
<organism evidence="2 3">
    <name type="scientific">Arabidopsis suecica</name>
    <name type="common">Swedish thale-cress</name>
    <name type="synonym">Cardaminopsis suecica</name>
    <dbReference type="NCBI Taxonomy" id="45249"/>
    <lineage>
        <taxon>Eukaryota</taxon>
        <taxon>Viridiplantae</taxon>
        <taxon>Streptophyta</taxon>
        <taxon>Embryophyta</taxon>
        <taxon>Tracheophyta</taxon>
        <taxon>Spermatophyta</taxon>
        <taxon>Magnoliopsida</taxon>
        <taxon>eudicotyledons</taxon>
        <taxon>Gunneridae</taxon>
        <taxon>Pentapetalae</taxon>
        <taxon>rosids</taxon>
        <taxon>malvids</taxon>
        <taxon>Brassicales</taxon>
        <taxon>Brassicaceae</taxon>
        <taxon>Camelineae</taxon>
        <taxon>Arabidopsis</taxon>
    </lineage>
</organism>
<dbReference type="PANTHER" id="PTHR31111:SF137">
    <property type="entry name" value="F-BOX ONLY PROTEIN 12"/>
    <property type="match status" value="1"/>
</dbReference>
<dbReference type="NCBIfam" id="TIGR01640">
    <property type="entry name" value="F_box_assoc_1"/>
    <property type="match status" value="1"/>
</dbReference>
<dbReference type="OrthoDB" id="1066264at2759"/>
<dbReference type="Proteomes" id="UP000694251">
    <property type="component" value="Chromosome 6"/>
</dbReference>
<dbReference type="Pfam" id="PF08268">
    <property type="entry name" value="FBA_3"/>
    <property type="match status" value="1"/>
</dbReference>
<dbReference type="AlphaFoldDB" id="A0A8T2CPM2"/>
<accession>A0A8T2CPM2</accession>
<feature type="non-terminal residue" evidence="2">
    <location>
        <position position="395"/>
    </location>
</feature>
<reference evidence="2 3" key="1">
    <citation type="submission" date="2020-12" db="EMBL/GenBank/DDBJ databases">
        <title>Concerted genomic and epigenomic changes stabilize Arabidopsis allopolyploids.</title>
        <authorList>
            <person name="Chen Z."/>
        </authorList>
    </citation>
    <scope>NUCLEOTIDE SEQUENCE [LARGE SCALE GENOMIC DNA]</scope>
    <source>
        <strain evidence="2">As9502</strain>
        <tissue evidence="2">Leaf</tissue>
    </source>
</reference>
<dbReference type="InterPro" id="IPR017451">
    <property type="entry name" value="F-box-assoc_interact_dom"/>
</dbReference>
<proteinExistence type="predicted"/>
<dbReference type="InterPro" id="IPR013187">
    <property type="entry name" value="F-box-assoc_dom_typ3"/>
</dbReference>
<dbReference type="InterPro" id="IPR001810">
    <property type="entry name" value="F-box_dom"/>
</dbReference>
<evidence type="ECO:0000259" key="1">
    <source>
        <dbReference type="PROSITE" id="PS50181"/>
    </source>
</evidence>
<gene>
    <name evidence="2" type="ORF">ISN44_As06g030620</name>
</gene>
<sequence length="395" mass="45944">MNRGENSDSIPNDLILDILSRLPAKSIQRFRCVSKLWKSMLSQSYFTELFLNKSSSRPRLLFVGKQDSDWLFFSSPQPQNLDEKSSLVVADCHMKFSKDINPYNCTYASGLIYFHNTDNDAVRVICNPSTGQYAILPLPERRTHRHSYSYLGFDPIDKEFKVLLISTSKCIASSDIDHYILTLGTEKLRWRKIQCPFTHLPLWNRICINGVLYYLALSERRYYAVVCFDVRSEKFKLVELEYRLDCRICGLINYKGKLCGVNLKYAYYGGFPLELRMWVLEDVEKEEWTTYAYTLSADIKVVKVNNNLIVAGVTASGEIVLVNNNTCKPFYVFYFNPERKTFESVEIQFFGANGEAFKTNFLVYAFIDHVEDLKFDIKTTTYAAYLEEDHRTFEM</sequence>
<dbReference type="Pfam" id="PF00646">
    <property type="entry name" value="F-box"/>
    <property type="match status" value="1"/>
</dbReference>
<dbReference type="EMBL" id="JAEFBJ010000006">
    <property type="protein sequence ID" value="KAG7598844.1"/>
    <property type="molecule type" value="Genomic_DNA"/>
</dbReference>